<evidence type="ECO:0000256" key="3">
    <source>
        <dbReference type="SAM" id="Phobius"/>
    </source>
</evidence>
<evidence type="ECO:0000313" key="5">
    <source>
        <dbReference type="EMBL" id="NHC38249.1"/>
    </source>
</evidence>
<dbReference type="OrthoDB" id="784276at2"/>
<sequence>MHGHPYAESEVRFGNPFSDMTTAATPDASFYINDRNYWINGAALVYVLGGYSFAIFCIVQHSWWLNLLGTVLLTHTLIWAAYFVHEFIHGNIFRNPRWNVAFAQVMLFLTGSCYSRYRDVASNHLAHHKNRADFSAFSLPDFLQTAPKPIVRLIVALEWLYFPAVNFLLRWFNALSPFLGQQRRDERVRNGLLLLLRGSLFTALAIYSPPAIVLYFFAYICFINILRFIDCFQHTYTVFQLGQSFPQYNLEHEEANTFSNLISLRWSWLNVLLLNFGYHNAHHRVIRCPWYLLPKLDAELYPSNYRQYVTLPQLIANYHRFRIHRLFHGQGTVVDTETGLNLDNFVGAVGVSFLFSREPIDWLKLATSPSDGAFSVREV</sequence>
<comment type="cofactor">
    <cofactor evidence="1">
        <name>Fe(2+)</name>
        <dbReference type="ChEBI" id="CHEBI:29033"/>
    </cofactor>
</comment>
<comment type="caution">
    <text evidence="5">The sequence shown here is derived from an EMBL/GenBank/DDBJ whole genome shotgun (WGS) entry which is preliminary data.</text>
</comment>
<name>A0A9X5I8B5_9CYAN</name>
<gene>
    <name evidence="5" type="ORF">QH73_0027110</name>
</gene>
<keyword evidence="6" id="KW-1185">Reference proteome</keyword>
<evidence type="ECO:0000313" key="6">
    <source>
        <dbReference type="Proteomes" id="UP000031532"/>
    </source>
</evidence>
<accession>A0A9X5I8B5</accession>
<evidence type="ECO:0000256" key="1">
    <source>
        <dbReference type="ARBA" id="ARBA00001954"/>
    </source>
</evidence>
<dbReference type="Proteomes" id="UP000031532">
    <property type="component" value="Unassembled WGS sequence"/>
</dbReference>
<feature type="transmembrane region" description="Helical" evidence="3">
    <location>
        <begin position="63"/>
        <end position="84"/>
    </location>
</feature>
<feature type="transmembrane region" description="Helical" evidence="3">
    <location>
        <begin position="37"/>
        <end position="56"/>
    </location>
</feature>
<feature type="transmembrane region" description="Helical" evidence="3">
    <location>
        <begin position="150"/>
        <end position="169"/>
    </location>
</feature>
<dbReference type="InterPro" id="IPR005804">
    <property type="entry name" value="FA_desaturase_dom"/>
</dbReference>
<protein>
    <submittedName>
        <fullName evidence="5">Fatty acid desaturase</fullName>
    </submittedName>
</protein>
<feature type="transmembrane region" description="Helical" evidence="3">
    <location>
        <begin position="212"/>
        <end position="229"/>
    </location>
</feature>
<dbReference type="AlphaFoldDB" id="A0A9X5I8B5"/>
<dbReference type="GO" id="GO:0006629">
    <property type="term" value="P:lipid metabolic process"/>
    <property type="evidence" value="ECO:0007669"/>
    <property type="project" value="InterPro"/>
</dbReference>
<proteinExistence type="inferred from homology"/>
<comment type="similarity">
    <text evidence="2">Belongs to the fatty acid desaturase type 2 family.</text>
</comment>
<keyword evidence="3" id="KW-1133">Transmembrane helix</keyword>
<feature type="domain" description="Fatty acid desaturase" evidence="4">
    <location>
        <begin position="62"/>
        <end position="310"/>
    </location>
</feature>
<evidence type="ECO:0000256" key="2">
    <source>
        <dbReference type="ARBA" id="ARBA00008749"/>
    </source>
</evidence>
<dbReference type="EMBL" id="JTJC03000017">
    <property type="protein sequence ID" value="NHC38249.1"/>
    <property type="molecule type" value="Genomic_DNA"/>
</dbReference>
<reference evidence="5 6" key="1">
    <citation type="journal article" date="2015" name="Genome Announc.">
        <title>Draft Genome Sequence of the Terrestrial Cyanobacterium Scytonema millei VB511283, Isolated from Eastern India.</title>
        <authorList>
            <person name="Sen D."/>
            <person name="Chandrababunaidu M.M."/>
            <person name="Singh D."/>
            <person name="Sanghi N."/>
            <person name="Ghorai A."/>
            <person name="Mishra G.P."/>
            <person name="Madduluri M."/>
            <person name="Adhikary S.P."/>
            <person name="Tripathy S."/>
        </authorList>
    </citation>
    <scope>NUCLEOTIDE SEQUENCE [LARGE SCALE GENOMIC DNA]</scope>
    <source>
        <strain evidence="5 6">VB511283</strain>
    </source>
</reference>
<evidence type="ECO:0000259" key="4">
    <source>
        <dbReference type="Pfam" id="PF00487"/>
    </source>
</evidence>
<keyword evidence="3" id="KW-0812">Transmembrane</keyword>
<dbReference type="Pfam" id="PF00487">
    <property type="entry name" value="FA_desaturase"/>
    <property type="match status" value="1"/>
</dbReference>
<keyword evidence="3" id="KW-0472">Membrane</keyword>
<organism evidence="5 6">
    <name type="scientific">Scytonema millei VB511283</name>
    <dbReference type="NCBI Taxonomy" id="1245923"/>
    <lineage>
        <taxon>Bacteria</taxon>
        <taxon>Bacillati</taxon>
        <taxon>Cyanobacteriota</taxon>
        <taxon>Cyanophyceae</taxon>
        <taxon>Nostocales</taxon>
        <taxon>Scytonemataceae</taxon>
        <taxon>Scytonema</taxon>
    </lineage>
</organism>